<dbReference type="InterPro" id="IPR036875">
    <property type="entry name" value="Znf_CCHC_sf"/>
</dbReference>
<dbReference type="EMBL" id="MU003793">
    <property type="protein sequence ID" value="KAF2721140.1"/>
    <property type="molecule type" value="Genomic_DNA"/>
</dbReference>
<dbReference type="AlphaFoldDB" id="A0A9P4UQL1"/>
<dbReference type="GO" id="GO:0003676">
    <property type="term" value="F:nucleic acid binding"/>
    <property type="evidence" value="ECO:0007669"/>
    <property type="project" value="InterPro"/>
</dbReference>
<comment type="caution">
    <text evidence="1">The sequence shown here is derived from an EMBL/GenBank/DDBJ whole genome shotgun (WGS) entry which is preliminary data.</text>
</comment>
<gene>
    <name evidence="1" type="ORF">K431DRAFT_346633</name>
</gene>
<reference evidence="1" key="1">
    <citation type="journal article" date="2020" name="Stud. Mycol.">
        <title>101 Dothideomycetes genomes: a test case for predicting lifestyles and emergence of pathogens.</title>
        <authorList>
            <person name="Haridas S."/>
            <person name="Albert R."/>
            <person name="Binder M."/>
            <person name="Bloem J."/>
            <person name="Labutti K."/>
            <person name="Salamov A."/>
            <person name="Andreopoulos B."/>
            <person name="Baker S."/>
            <person name="Barry K."/>
            <person name="Bills G."/>
            <person name="Bluhm B."/>
            <person name="Cannon C."/>
            <person name="Castanera R."/>
            <person name="Culley D."/>
            <person name="Daum C."/>
            <person name="Ezra D."/>
            <person name="Gonzalez J."/>
            <person name="Henrissat B."/>
            <person name="Kuo A."/>
            <person name="Liang C."/>
            <person name="Lipzen A."/>
            <person name="Lutzoni F."/>
            <person name="Magnuson J."/>
            <person name="Mondo S."/>
            <person name="Nolan M."/>
            <person name="Ohm R."/>
            <person name="Pangilinan J."/>
            <person name="Park H.-J."/>
            <person name="Ramirez L."/>
            <person name="Alfaro M."/>
            <person name="Sun H."/>
            <person name="Tritt A."/>
            <person name="Yoshinaga Y."/>
            <person name="Zwiers L.-H."/>
            <person name="Turgeon B."/>
            <person name="Goodwin S."/>
            <person name="Spatafora J."/>
            <person name="Crous P."/>
            <person name="Grigoriev I."/>
        </authorList>
    </citation>
    <scope>NUCLEOTIDE SEQUENCE</scope>
    <source>
        <strain evidence="1">CBS 116435</strain>
    </source>
</reference>
<evidence type="ECO:0000313" key="2">
    <source>
        <dbReference type="Proteomes" id="UP000799441"/>
    </source>
</evidence>
<keyword evidence="2" id="KW-1185">Reference proteome</keyword>
<dbReference type="OrthoDB" id="3884315at2759"/>
<evidence type="ECO:0000313" key="1">
    <source>
        <dbReference type="EMBL" id="KAF2721140.1"/>
    </source>
</evidence>
<name>A0A9P4UQL1_9PEZI</name>
<dbReference type="Gene3D" id="4.10.60.10">
    <property type="entry name" value="Zinc finger, CCHC-type"/>
    <property type="match status" value="1"/>
</dbReference>
<dbReference type="Proteomes" id="UP000799441">
    <property type="component" value="Unassembled WGS sequence"/>
</dbReference>
<evidence type="ECO:0008006" key="3">
    <source>
        <dbReference type="Google" id="ProtNLM"/>
    </source>
</evidence>
<proteinExistence type="predicted"/>
<sequence>MVYNARPPVSAEEKQRRIDNNLCRYCGSDDHWVHDCPQAENGRWNREIKTKAEQDLDLRHTCSNRLASRPEWDAVRLILRINEDPAKDDIKVQLKIMRDLILLLATYMPHNSEIVNLARRSLTAPGKEQRYALLATAISMGMKKECNGAMDAIKPLWGGNWQIDVDELARRQG</sequence>
<organism evidence="1 2">
    <name type="scientific">Polychaeton citri CBS 116435</name>
    <dbReference type="NCBI Taxonomy" id="1314669"/>
    <lineage>
        <taxon>Eukaryota</taxon>
        <taxon>Fungi</taxon>
        <taxon>Dikarya</taxon>
        <taxon>Ascomycota</taxon>
        <taxon>Pezizomycotina</taxon>
        <taxon>Dothideomycetes</taxon>
        <taxon>Dothideomycetidae</taxon>
        <taxon>Capnodiales</taxon>
        <taxon>Capnodiaceae</taxon>
        <taxon>Polychaeton</taxon>
    </lineage>
</organism>
<dbReference type="GO" id="GO:0008270">
    <property type="term" value="F:zinc ion binding"/>
    <property type="evidence" value="ECO:0007669"/>
    <property type="project" value="InterPro"/>
</dbReference>
<accession>A0A9P4UQL1</accession>
<dbReference type="SUPFAM" id="SSF57756">
    <property type="entry name" value="Retrovirus zinc finger-like domains"/>
    <property type="match status" value="1"/>
</dbReference>
<protein>
    <recommendedName>
        <fullName evidence="3">CCHC-type domain-containing protein</fullName>
    </recommendedName>
</protein>